<organism evidence="7 8">
    <name type="scientific">Micromonospora olivasterospora</name>
    <dbReference type="NCBI Taxonomy" id="1880"/>
    <lineage>
        <taxon>Bacteria</taxon>
        <taxon>Bacillati</taxon>
        <taxon>Actinomycetota</taxon>
        <taxon>Actinomycetes</taxon>
        <taxon>Micromonosporales</taxon>
        <taxon>Micromonosporaceae</taxon>
        <taxon>Micromonospora</taxon>
    </lineage>
</organism>
<dbReference type="PROSITE" id="PS51318">
    <property type="entry name" value="TAT"/>
    <property type="match status" value="1"/>
</dbReference>
<dbReference type="OrthoDB" id="7918484at2"/>
<evidence type="ECO:0000256" key="4">
    <source>
        <dbReference type="ARBA" id="ARBA00023139"/>
    </source>
</evidence>
<keyword evidence="7" id="KW-0762">Sugar transport</keyword>
<dbReference type="Pfam" id="PF01547">
    <property type="entry name" value="SBP_bac_1"/>
    <property type="match status" value="1"/>
</dbReference>
<evidence type="ECO:0000256" key="5">
    <source>
        <dbReference type="ARBA" id="ARBA00023288"/>
    </source>
</evidence>
<keyword evidence="4" id="KW-0564">Palmitate</keyword>
<dbReference type="PANTHER" id="PTHR43649:SF33">
    <property type="entry name" value="POLYGALACTURONAN_RHAMNOGALACTURONAN-BINDING PROTEIN YTCQ"/>
    <property type="match status" value="1"/>
</dbReference>
<dbReference type="InterPro" id="IPR006059">
    <property type="entry name" value="SBP"/>
</dbReference>
<evidence type="ECO:0000256" key="2">
    <source>
        <dbReference type="ARBA" id="ARBA00022729"/>
    </source>
</evidence>
<dbReference type="CDD" id="cd13585">
    <property type="entry name" value="PBP2_TMBP_like"/>
    <property type="match status" value="1"/>
</dbReference>
<evidence type="ECO:0000313" key="7">
    <source>
        <dbReference type="EMBL" id="TWH70534.1"/>
    </source>
</evidence>
<keyword evidence="2" id="KW-0732">Signal</keyword>
<sequence length="453" mass="48997">MEHRSHSAQPSRSRRRPHVGRRALAAAMALAALALTACGGSTPGSAGADGEVTLQLWDTDTRPERSANLKQLIDMFEKKNPGIKVTYLGLPTDSYMQKIDTAIATKSTPDLLTPKASDLSALVAQGALAPLDDRFAKGGWAERVDRSMVDITKAAAPDGKLYMTPATSLADAVYYRKDWYDKVGLGAPASWNDFFTAAQKLTDKGSGRFGYTIRGGAGFFPQFVQMVYPQAGVASFFREDGTSTLDDPAVVEAAQKYVGLYKTATAESDLTADFKAMVAQFTAGGAGMLSHSIGSYPTITKTLQPAAVGVAAPLPAADGSTVLTGRVTTGFAMFNNSRHRDAAWKFLEFTMSQEGNSFWAKASGYIPGNLAVEKESWVQDSPVLNAAVAAGKAPNVRFLNQPYYLPEFNSITNTDMRPDWQRVLQGQLSVREFLTTWAAKLTQAQQRYQKLKK</sequence>
<evidence type="ECO:0000256" key="3">
    <source>
        <dbReference type="ARBA" id="ARBA00023136"/>
    </source>
</evidence>
<proteinExistence type="predicted"/>
<dbReference type="SUPFAM" id="SSF53850">
    <property type="entry name" value="Periplasmic binding protein-like II"/>
    <property type="match status" value="1"/>
</dbReference>
<evidence type="ECO:0000313" key="8">
    <source>
        <dbReference type="Proteomes" id="UP000319825"/>
    </source>
</evidence>
<accession>A0A562IIS3</accession>
<dbReference type="EMBL" id="VLKE01000001">
    <property type="protein sequence ID" value="TWH70534.1"/>
    <property type="molecule type" value="Genomic_DNA"/>
</dbReference>
<dbReference type="InterPro" id="IPR050490">
    <property type="entry name" value="Bact_solute-bd_prot1"/>
</dbReference>
<dbReference type="InterPro" id="IPR006311">
    <property type="entry name" value="TAT_signal"/>
</dbReference>
<dbReference type="PANTHER" id="PTHR43649">
    <property type="entry name" value="ARABINOSE-BINDING PROTEIN-RELATED"/>
    <property type="match status" value="1"/>
</dbReference>
<evidence type="ECO:0000256" key="6">
    <source>
        <dbReference type="SAM" id="MobiDB-lite"/>
    </source>
</evidence>
<name>A0A562IIS3_MICOL</name>
<keyword evidence="3" id="KW-0472">Membrane</keyword>
<dbReference type="Proteomes" id="UP000319825">
    <property type="component" value="Unassembled WGS sequence"/>
</dbReference>
<evidence type="ECO:0000256" key="1">
    <source>
        <dbReference type="ARBA" id="ARBA00022475"/>
    </source>
</evidence>
<protein>
    <submittedName>
        <fullName evidence="7">Multiple sugar transport system substrate-binding protein</fullName>
    </submittedName>
</protein>
<keyword evidence="1" id="KW-1003">Cell membrane</keyword>
<keyword evidence="8" id="KW-1185">Reference proteome</keyword>
<comment type="caution">
    <text evidence="7">The sequence shown here is derived from an EMBL/GenBank/DDBJ whole genome shotgun (WGS) entry which is preliminary data.</text>
</comment>
<keyword evidence="7" id="KW-0813">Transport</keyword>
<gene>
    <name evidence="7" type="ORF">JD77_05559</name>
</gene>
<keyword evidence="5" id="KW-0449">Lipoprotein</keyword>
<reference evidence="7 8" key="1">
    <citation type="submission" date="2019-07" db="EMBL/GenBank/DDBJ databases">
        <title>R&amp;d 2014.</title>
        <authorList>
            <person name="Klenk H.-P."/>
        </authorList>
    </citation>
    <scope>NUCLEOTIDE SEQUENCE [LARGE SCALE GENOMIC DNA]</scope>
    <source>
        <strain evidence="7 8">DSM 43868</strain>
    </source>
</reference>
<dbReference type="AlphaFoldDB" id="A0A562IIS3"/>
<dbReference type="Gene3D" id="3.40.190.10">
    <property type="entry name" value="Periplasmic binding protein-like II"/>
    <property type="match status" value="1"/>
</dbReference>
<dbReference type="RefSeq" id="WP_145776782.1">
    <property type="nucleotide sequence ID" value="NZ_VLKE01000001.1"/>
</dbReference>
<feature type="region of interest" description="Disordered" evidence="6">
    <location>
        <begin position="1"/>
        <end position="20"/>
    </location>
</feature>